<dbReference type="AlphaFoldDB" id="A0A0K9Q1S7"/>
<dbReference type="SMART" id="SM00369">
    <property type="entry name" value="LRR_TYP"/>
    <property type="match status" value="3"/>
</dbReference>
<dbReference type="Proteomes" id="UP000036987">
    <property type="component" value="Unassembled WGS sequence"/>
</dbReference>
<evidence type="ECO:0000256" key="8">
    <source>
        <dbReference type="ARBA" id="ARBA00022840"/>
    </source>
</evidence>
<keyword evidence="13" id="KW-1185">Reference proteome</keyword>
<keyword evidence="6" id="KW-0677">Repeat</keyword>
<evidence type="ECO:0000256" key="6">
    <source>
        <dbReference type="ARBA" id="ARBA00022737"/>
    </source>
</evidence>
<evidence type="ECO:0000256" key="2">
    <source>
        <dbReference type="ARBA" id="ARBA00022553"/>
    </source>
</evidence>
<dbReference type="EC" id="2.7.11.1" evidence="1"/>
<sequence length="552" mass="61040">MEASTDRAEKIQPSSPPYLLLFFLVLVSFSSAITGAASADDDGTLPPLPQSEVEALSKIGARLGMDIGEWNVTVRNCSALDGVALNASTSDSFNKVTCNCSYMRSTVCHVTSIQLTRQNLTGMLPEEVVNLTYLRNLDLSQNYLSGPIPAVWASLQVFNLSLQGNRISGKIPKELGKMPLIKSLQVESNQLGGFIPIEIGDLSSLETLIISSNRFIGELPSSFAKLVKMNDFRMDGNNISGKIPEFIKNWISVNRIDMVGTSLVGPIPESITLLKNLTQLRVSDLQGPQGMGFPKLQNAKQLTKLVLRNCLISGEIPSYIGTLENLKVLDLSFNHLSGIIPLNFEELEALEYLYLTNNMLTGEIPPWMLRNRASNKINIDLSYNNFTGTAPSDCQEGNVNMVASFSSTYDDSITECLRKEFPCSTKPQYTSLFINCGGQNVSFEGNEYDKDTSQIGSSRFNLDKSERWAYSSTGDFTGNEDANFIATNTSILNMTNPDLYTEARLTPISLKYYGLCLENGNYSVKLHFAEIIFTNDETYWSLGKRLFDVLIQ</sequence>
<protein>
    <recommendedName>
        <fullName evidence="1">non-specific serine/threonine protein kinase</fullName>
        <ecNumber evidence="1">2.7.11.1</ecNumber>
    </recommendedName>
</protein>
<dbReference type="InterPro" id="IPR003591">
    <property type="entry name" value="Leu-rich_rpt_typical-subtyp"/>
</dbReference>
<dbReference type="InterPro" id="IPR032675">
    <property type="entry name" value="LRR_dom_sf"/>
</dbReference>
<feature type="chain" id="PRO_5005528092" description="non-specific serine/threonine protein kinase" evidence="10">
    <location>
        <begin position="33"/>
        <end position="552"/>
    </location>
</feature>
<evidence type="ECO:0000256" key="7">
    <source>
        <dbReference type="ARBA" id="ARBA00022741"/>
    </source>
</evidence>
<reference evidence="13" key="1">
    <citation type="journal article" date="2016" name="Nature">
        <title>The genome of the seagrass Zostera marina reveals angiosperm adaptation to the sea.</title>
        <authorList>
            <person name="Olsen J.L."/>
            <person name="Rouze P."/>
            <person name="Verhelst B."/>
            <person name="Lin Y.-C."/>
            <person name="Bayer T."/>
            <person name="Collen J."/>
            <person name="Dattolo E."/>
            <person name="De Paoli E."/>
            <person name="Dittami S."/>
            <person name="Maumus F."/>
            <person name="Michel G."/>
            <person name="Kersting A."/>
            <person name="Lauritano C."/>
            <person name="Lohaus R."/>
            <person name="Toepel M."/>
            <person name="Tonon T."/>
            <person name="Vanneste K."/>
            <person name="Amirebrahimi M."/>
            <person name="Brakel J."/>
            <person name="Bostroem C."/>
            <person name="Chovatia M."/>
            <person name="Grimwood J."/>
            <person name="Jenkins J.W."/>
            <person name="Jueterbock A."/>
            <person name="Mraz A."/>
            <person name="Stam W.T."/>
            <person name="Tice H."/>
            <person name="Bornberg-Bauer E."/>
            <person name="Green P.J."/>
            <person name="Pearson G.A."/>
            <person name="Procaccini G."/>
            <person name="Duarte C.M."/>
            <person name="Schmutz J."/>
            <person name="Reusch T.B.H."/>
            <person name="Van de Peer Y."/>
        </authorList>
    </citation>
    <scope>NUCLEOTIDE SEQUENCE [LARGE SCALE GENOMIC DNA]</scope>
    <source>
        <strain evidence="13">cv. Finnish</strain>
    </source>
</reference>
<dbReference type="GO" id="GO:0005524">
    <property type="term" value="F:ATP binding"/>
    <property type="evidence" value="ECO:0007669"/>
    <property type="project" value="UniProtKB-KW"/>
</dbReference>
<dbReference type="PANTHER" id="PTHR48006">
    <property type="entry name" value="LEUCINE-RICH REPEAT-CONTAINING PROTEIN DDB_G0281931-RELATED"/>
    <property type="match status" value="1"/>
</dbReference>
<keyword evidence="12" id="KW-0418">Kinase</keyword>
<dbReference type="PANTHER" id="PTHR48006:SF81">
    <property type="entry name" value="PROTEIN KINASE DOMAIN-CONTAINING PROTEIN"/>
    <property type="match status" value="1"/>
</dbReference>
<dbReference type="Gene3D" id="2.60.120.430">
    <property type="entry name" value="Galactose-binding lectin"/>
    <property type="match status" value="1"/>
</dbReference>
<evidence type="ECO:0000256" key="1">
    <source>
        <dbReference type="ARBA" id="ARBA00012513"/>
    </source>
</evidence>
<evidence type="ECO:0000256" key="10">
    <source>
        <dbReference type="SAM" id="SignalP"/>
    </source>
</evidence>
<feature type="domain" description="Malectin" evidence="11">
    <location>
        <begin position="431"/>
        <end position="552"/>
    </location>
</feature>
<keyword evidence="7" id="KW-0547">Nucleotide-binding</keyword>
<keyword evidence="3" id="KW-0433">Leucine-rich repeat</keyword>
<feature type="signal peptide" evidence="10">
    <location>
        <begin position="1"/>
        <end position="32"/>
    </location>
</feature>
<evidence type="ECO:0000259" key="11">
    <source>
        <dbReference type="Pfam" id="PF11721"/>
    </source>
</evidence>
<gene>
    <name evidence="12" type="ORF">ZOSMA_117G00590</name>
</gene>
<feature type="non-terminal residue" evidence="12">
    <location>
        <position position="552"/>
    </location>
</feature>
<dbReference type="Pfam" id="PF11721">
    <property type="entry name" value="Malectin"/>
    <property type="match status" value="1"/>
</dbReference>
<organism evidence="12 13">
    <name type="scientific">Zostera marina</name>
    <name type="common">Eelgrass</name>
    <dbReference type="NCBI Taxonomy" id="29655"/>
    <lineage>
        <taxon>Eukaryota</taxon>
        <taxon>Viridiplantae</taxon>
        <taxon>Streptophyta</taxon>
        <taxon>Embryophyta</taxon>
        <taxon>Tracheophyta</taxon>
        <taxon>Spermatophyta</taxon>
        <taxon>Magnoliopsida</taxon>
        <taxon>Liliopsida</taxon>
        <taxon>Zosteraceae</taxon>
        <taxon>Zostera</taxon>
    </lineage>
</organism>
<dbReference type="GO" id="GO:0005886">
    <property type="term" value="C:plasma membrane"/>
    <property type="evidence" value="ECO:0000318"/>
    <property type="project" value="GO_Central"/>
</dbReference>
<dbReference type="Gene3D" id="3.80.10.10">
    <property type="entry name" value="Ribonuclease Inhibitor"/>
    <property type="match status" value="2"/>
</dbReference>
<comment type="caution">
    <text evidence="12">The sequence shown here is derived from an EMBL/GenBank/DDBJ whole genome shotgun (WGS) entry which is preliminary data.</text>
</comment>
<dbReference type="OrthoDB" id="4062651at2759"/>
<evidence type="ECO:0000256" key="4">
    <source>
        <dbReference type="ARBA" id="ARBA00022679"/>
    </source>
</evidence>
<keyword evidence="2" id="KW-0597">Phosphoprotein</keyword>
<evidence type="ECO:0000256" key="3">
    <source>
        <dbReference type="ARBA" id="ARBA00022614"/>
    </source>
</evidence>
<dbReference type="InterPro" id="IPR051824">
    <property type="entry name" value="LRR_Rcpt-Like_S/T_Kinase"/>
</dbReference>
<proteinExistence type="predicted"/>
<evidence type="ECO:0000313" key="13">
    <source>
        <dbReference type="Proteomes" id="UP000036987"/>
    </source>
</evidence>
<dbReference type="FunFam" id="3.80.10.10:FF:000041">
    <property type="entry name" value="LRR receptor-like serine/threonine-protein kinase ERECTA"/>
    <property type="match status" value="2"/>
</dbReference>
<dbReference type="Pfam" id="PF13855">
    <property type="entry name" value="LRR_8"/>
    <property type="match status" value="1"/>
</dbReference>
<keyword evidence="5 10" id="KW-0732">Signal</keyword>
<evidence type="ECO:0000313" key="12">
    <source>
        <dbReference type="EMBL" id="KMZ75241.1"/>
    </source>
</evidence>
<dbReference type="InterPro" id="IPR021720">
    <property type="entry name" value="Malectin_dom"/>
</dbReference>
<dbReference type="InterPro" id="IPR001611">
    <property type="entry name" value="Leu-rich_rpt"/>
</dbReference>
<dbReference type="GO" id="GO:0004674">
    <property type="term" value="F:protein serine/threonine kinase activity"/>
    <property type="evidence" value="ECO:0007669"/>
    <property type="project" value="UniProtKB-EC"/>
</dbReference>
<keyword evidence="4" id="KW-0808">Transferase</keyword>
<dbReference type="Pfam" id="PF00560">
    <property type="entry name" value="LRR_1"/>
    <property type="match status" value="3"/>
</dbReference>
<keyword evidence="9" id="KW-0325">Glycoprotein</keyword>
<accession>A0A0K9Q1S7</accession>
<dbReference type="PROSITE" id="PS51450">
    <property type="entry name" value="LRR"/>
    <property type="match status" value="1"/>
</dbReference>
<dbReference type="PRINTS" id="PR00019">
    <property type="entry name" value="LEURICHRPT"/>
</dbReference>
<dbReference type="SUPFAM" id="SSF52058">
    <property type="entry name" value="L domain-like"/>
    <property type="match status" value="1"/>
</dbReference>
<evidence type="ECO:0000256" key="5">
    <source>
        <dbReference type="ARBA" id="ARBA00022729"/>
    </source>
</evidence>
<keyword evidence="8" id="KW-0067">ATP-binding</keyword>
<dbReference type="STRING" id="29655.A0A0K9Q1S7"/>
<dbReference type="EMBL" id="LFYR01000192">
    <property type="protein sequence ID" value="KMZ75241.1"/>
    <property type="molecule type" value="Genomic_DNA"/>
</dbReference>
<evidence type="ECO:0000256" key="9">
    <source>
        <dbReference type="ARBA" id="ARBA00023180"/>
    </source>
</evidence>
<name>A0A0K9Q1S7_ZOSMR</name>